<organism evidence="2 3">
    <name type="scientific">Ichthyophthirius multifiliis</name>
    <name type="common">White spot disease agent</name>
    <name type="synonym">Ich</name>
    <dbReference type="NCBI Taxonomy" id="5932"/>
    <lineage>
        <taxon>Eukaryota</taxon>
        <taxon>Sar</taxon>
        <taxon>Alveolata</taxon>
        <taxon>Ciliophora</taxon>
        <taxon>Intramacronucleata</taxon>
        <taxon>Oligohymenophorea</taxon>
        <taxon>Hymenostomatida</taxon>
        <taxon>Ophryoglenina</taxon>
        <taxon>Ichthyophthirius</taxon>
    </lineage>
</organism>
<dbReference type="OrthoDB" id="290529at2759"/>
<keyword evidence="1" id="KW-0812">Transmembrane</keyword>
<evidence type="ECO:0000313" key="2">
    <source>
        <dbReference type="EMBL" id="EGR26928.1"/>
    </source>
</evidence>
<dbReference type="GeneID" id="14902995"/>
<evidence type="ECO:0000313" key="3">
    <source>
        <dbReference type="Proteomes" id="UP000008983"/>
    </source>
</evidence>
<feature type="transmembrane region" description="Helical" evidence="1">
    <location>
        <begin position="272"/>
        <end position="292"/>
    </location>
</feature>
<keyword evidence="1" id="KW-0472">Membrane</keyword>
<keyword evidence="1" id="KW-1133">Transmembrane helix</keyword>
<reference evidence="2 3" key="1">
    <citation type="submission" date="2011-07" db="EMBL/GenBank/DDBJ databases">
        <authorList>
            <person name="Coyne R."/>
            <person name="Brami D."/>
            <person name="Johnson J."/>
            <person name="Hostetler J."/>
            <person name="Hannick L."/>
            <person name="Clark T."/>
            <person name="Cassidy-Hanley D."/>
            <person name="Inman J."/>
        </authorList>
    </citation>
    <scope>NUCLEOTIDE SEQUENCE [LARGE SCALE GENOMIC DNA]</scope>
    <source>
        <strain evidence="2 3">G5</strain>
    </source>
</reference>
<protein>
    <submittedName>
        <fullName evidence="2">Uncharacterized protein</fullName>
    </submittedName>
</protein>
<sequence length="334" mass="39811">MISNNIQQKFEKLIKIRIGEPITAVQIHQDLVIVGSISGYVGIYNIQNSQLQYIQEVYEEIIRGVQNINYLQIQIFLKKIRNYLFKKKDTQSIYKHIFENHRDKKTNICASTISFLNKNTAAMTLATPTQNKDAIFDYKNSPLKGILQVYCIEKQEWKNYEQLNIPNISVPFDYDGQQFIWLEYKEQMKKIISVYNLQTQTTNDLITFDKNIEFISHVKLAKNFFIFVQDHKHVKVILFKFNLFFLKKLNLQRHLIQKINFFNQKVVKEINVLKYIFKLYLIFILIFLYIRLQNTPDQLIKHKYIFDMGYPYYIQVNDNTLAFSCDFGVCVIKI</sequence>
<dbReference type="eggNOG" id="ENOG502SR7T">
    <property type="taxonomic scope" value="Eukaryota"/>
</dbReference>
<keyword evidence="3" id="KW-1185">Reference proteome</keyword>
<gene>
    <name evidence="2" type="ORF">IMG5_204300</name>
</gene>
<dbReference type="RefSeq" id="XP_004023812.1">
    <property type="nucleotide sequence ID" value="XM_004023763.1"/>
</dbReference>
<proteinExistence type="predicted"/>
<dbReference type="AlphaFoldDB" id="G0R6H2"/>
<dbReference type="OMA" id="VENHKIV"/>
<evidence type="ECO:0000256" key="1">
    <source>
        <dbReference type="SAM" id="Phobius"/>
    </source>
</evidence>
<dbReference type="EMBL" id="GL984398">
    <property type="protein sequence ID" value="EGR26928.1"/>
    <property type="molecule type" value="Genomic_DNA"/>
</dbReference>
<dbReference type="Proteomes" id="UP000008983">
    <property type="component" value="Unassembled WGS sequence"/>
</dbReference>
<name>G0R6H2_ICHMU</name>
<accession>G0R6H2</accession>
<dbReference type="InParanoid" id="G0R6H2"/>